<evidence type="ECO:0000259" key="11">
    <source>
        <dbReference type="PROSITE" id="PS50880"/>
    </source>
</evidence>
<comment type="catalytic activity">
    <reaction evidence="9">
        <text>ssDNA + n NTP = ssDNA/pppN(pN)n-1 hybrid + (n-1) diphosphate.</text>
        <dbReference type="EC" id="2.7.7.101"/>
    </reaction>
</comment>
<proteinExistence type="inferred from homology"/>
<keyword evidence="8 9" id="KW-0804">Transcription</keyword>
<dbReference type="SMART" id="SM00493">
    <property type="entry name" value="TOPRIM"/>
    <property type="match status" value="1"/>
</dbReference>
<dbReference type="SUPFAM" id="SSF56731">
    <property type="entry name" value="DNA primase core"/>
    <property type="match status" value="1"/>
</dbReference>
<evidence type="ECO:0000256" key="7">
    <source>
        <dbReference type="ARBA" id="ARBA00022842"/>
    </source>
</evidence>
<keyword evidence="1 9" id="KW-0240">DNA-directed RNA polymerase</keyword>
<feature type="domain" description="Toprim" evidence="11">
    <location>
        <begin position="171"/>
        <end position="257"/>
    </location>
</feature>
<evidence type="ECO:0000256" key="5">
    <source>
        <dbReference type="ARBA" id="ARBA00022705"/>
    </source>
</evidence>
<evidence type="ECO:0000313" key="12">
    <source>
        <dbReference type="EMBL" id="MCQ1538945.1"/>
    </source>
</evidence>
<dbReference type="EC" id="2.7.7.101" evidence="9"/>
<evidence type="ECO:0000313" key="13">
    <source>
        <dbReference type="Proteomes" id="UP001524383"/>
    </source>
</evidence>
<keyword evidence="4 9" id="KW-0548">Nucleotidyltransferase</keyword>
<feature type="region of interest" description="Disordered" evidence="10">
    <location>
        <begin position="292"/>
        <end position="329"/>
    </location>
</feature>
<dbReference type="GO" id="GO:1990077">
    <property type="term" value="C:primosome complex"/>
    <property type="evidence" value="ECO:0007669"/>
    <property type="project" value="UniProtKB-KW"/>
</dbReference>
<keyword evidence="3 9" id="KW-0808">Transferase</keyword>
<comment type="caution">
    <text evidence="12">The sequence shown here is derived from an EMBL/GenBank/DDBJ whole genome shotgun (WGS) entry which is preliminary data.</text>
</comment>
<keyword evidence="2 9" id="KW-0639">Primosome</keyword>
<evidence type="ECO:0000256" key="3">
    <source>
        <dbReference type="ARBA" id="ARBA00022679"/>
    </source>
</evidence>
<keyword evidence="13" id="KW-1185">Reference proteome</keyword>
<dbReference type="Proteomes" id="UP001524383">
    <property type="component" value="Unassembled WGS sequence"/>
</dbReference>
<evidence type="ECO:0000256" key="1">
    <source>
        <dbReference type="ARBA" id="ARBA00022478"/>
    </source>
</evidence>
<dbReference type="EMBL" id="VOTZ01000016">
    <property type="protein sequence ID" value="MCQ1538945.1"/>
    <property type="molecule type" value="Genomic_DNA"/>
</dbReference>
<evidence type="ECO:0000256" key="6">
    <source>
        <dbReference type="ARBA" id="ARBA00022723"/>
    </source>
</evidence>
<dbReference type="Gene3D" id="3.40.1360.10">
    <property type="match status" value="1"/>
</dbReference>
<dbReference type="InterPro" id="IPR006171">
    <property type="entry name" value="TOPRIM_dom"/>
</dbReference>
<dbReference type="GO" id="GO:0006269">
    <property type="term" value="P:DNA replication, synthesis of primer"/>
    <property type="evidence" value="ECO:0007669"/>
    <property type="project" value="UniProtKB-UniRule"/>
</dbReference>
<evidence type="ECO:0000256" key="8">
    <source>
        <dbReference type="ARBA" id="ARBA00023163"/>
    </source>
</evidence>
<dbReference type="Pfam" id="PF13662">
    <property type="entry name" value="Toprim_4"/>
    <property type="match status" value="1"/>
</dbReference>
<evidence type="ECO:0000256" key="10">
    <source>
        <dbReference type="SAM" id="MobiDB-lite"/>
    </source>
</evidence>
<dbReference type="GO" id="GO:0003899">
    <property type="term" value="F:DNA-directed RNA polymerase activity"/>
    <property type="evidence" value="ECO:0007669"/>
    <property type="project" value="UniProtKB-UniRule"/>
</dbReference>
<dbReference type="NCBIfam" id="NF003108">
    <property type="entry name" value="PRK04031.1-1"/>
    <property type="match status" value="1"/>
</dbReference>
<dbReference type="FunFam" id="3.40.1360.10:FF:000010">
    <property type="entry name" value="DNA primase DnaG"/>
    <property type="match status" value="1"/>
</dbReference>
<dbReference type="InterPro" id="IPR020607">
    <property type="entry name" value="Primase_DnaG_arc"/>
</dbReference>
<dbReference type="GO" id="GO:0000428">
    <property type="term" value="C:DNA-directed RNA polymerase complex"/>
    <property type="evidence" value="ECO:0007669"/>
    <property type="project" value="UniProtKB-KW"/>
</dbReference>
<dbReference type="PANTHER" id="PTHR30313">
    <property type="entry name" value="DNA PRIMASE"/>
    <property type="match status" value="1"/>
</dbReference>
<feature type="compositionally biased region" description="Polar residues" evidence="10">
    <location>
        <begin position="314"/>
        <end position="327"/>
    </location>
</feature>
<comment type="function">
    <text evidence="9">RNA polymerase that catalyzes the synthesis of short RNA molecules used as primers for DNA polymerase during DNA replication.</text>
</comment>
<evidence type="ECO:0000256" key="2">
    <source>
        <dbReference type="ARBA" id="ARBA00022515"/>
    </source>
</evidence>
<dbReference type="InterPro" id="IPR034154">
    <property type="entry name" value="TOPRIM_DnaG/twinkle"/>
</dbReference>
<sequence length="438" mass="48178">MYSPDTTKYLIQIHLETEGVVDKPDVVGAIFGQTEGLLGEDLDLRDLQRTGRVGRIDVQIVSRRGETSGDIFIASSLDRAETAILAASLETIDRVGPCVAHVHVECIEDIRVAKRKKIIERAKELLLDAFEEDSIDSQDLLDEVRESIRIEKVRSLGEERVPAGPNVEESDAIIIVEGRADVLNLLRYGIKNSVAVEGTNVPKIIVSLCEKKTATVFLDGDRGGELILRELLQIADIDFVAYPPRGKSVEDLSRKEIVKALRNKVPVEYVRDQVERDIRKVSLNHESQSTLYPYSPNISEEKESDLRSVGEHPVSSSIGEEQIQPVSGSGDGTTIPAVSMPPIENGGNATLGWHIGAIRGSGLGRFLSPDLSTIRDFQPGEFCDLLKEYGAESAGVLLDQVVDQKMLDFAAEKGLEFIAAREFLGIVKRPTTLRMVNI</sequence>
<evidence type="ECO:0000256" key="4">
    <source>
        <dbReference type="ARBA" id="ARBA00022695"/>
    </source>
</evidence>
<name>A0ABD4TM82_9EURY</name>
<protein>
    <recommendedName>
        <fullName evidence="9">DNA primase DnaG</fullName>
        <ecNumber evidence="9">2.7.7.101</ecNumber>
    </recommendedName>
</protein>
<reference evidence="12 13" key="1">
    <citation type="submission" date="2019-08" db="EMBL/GenBank/DDBJ databases">
        <authorList>
            <person name="Chen S.-C."/>
            <person name="Lai M.-C."/>
            <person name="You Y.-T."/>
        </authorList>
    </citation>
    <scope>NUCLEOTIDE SEQUENCE [LARGE SCALE GENOMIC DNA]</scope>
    <source>
        <strain evidence="12 13">P2F9704a</strain>
    </source>
</reference>
<keyword evidence="6" id="KW-0479">Metal-binding</keyword>
<accession>A0ABD4TM82</accession>
<dbReference type="AlphaFoldDB" id="A0ABD4TM82"/>
<feature type="compositionally biased region" description="Basic and acidic residues" evidence="10">
    <location>
        <begin position="299"/>
        <end position="310"/>
    </location>
</feature>
<dbReference type="PANTHER" id="PTHR30313:SF2">
    <property type="entry name" value="DNA PRIMASE"/>
    <property type="match status" value="1"/>
</dbReference>
<dbReference type="HAMAP" id="MF_00007">
    <property type="entry name" value="DNA_primase_DnaG_arc"/>
    <property type="match status" value="1"/>
</dbReference>
<organism evidence="12 13">
    <name type="scientific">Methanocalculus taiwanensis</name>
    <dbReference type="NCBI Taxonomy" id="106207"/>
    <lineage>
        <taxon>Archaea</taxon>
        <taxon>Methanobacteriati</taxon>
        <taxon>Methanobacteriota</taxon>
        <taxon>Stenosarchaea group</taxon>
        <taxon>Methanomicrobia</taxon>
        <taxon>Methanomicrobiales</taxon>
        <taxon>Methanocalculaceae</taxon>
        <taxon>Methanocalculus</taxon>
    </lineage>
</organism>
<dbReference type="InterPro" id="IPR050219">
    <property type="entry name" value="DnaG_primase"/>
</dbReference>
<dbReference type="RefSeq" id="WP_255332903.1">
    <property type="nucleotide sequence ID" value="NZ_VOTZ01000016.1"/>
</dbReference>
<dbReference type="GO" id="GO:0046872">
    <property type="term" value="F:metal ion binding"/>
    <property type="evidence" value="ECO:0007669"/>
    <property type="project" value="UniProtKB-KW"/>
</dbReference>
<keyword evidence="5 9" id="KW-0235">DNA replication</keyword>
<dbReference type="PROSITE" id="PS50880">
    <property type="entry name" value="TOPRIM"/>
    <property type="match status" value="1"/>
</dbReference>
<comment type="subunit">
    <text evidence="9">Forms a ternary complex with MCM helicase and DNA.</text>
</comment>
<keyword evidence="7" id="KW-0460">Magnesium</keyword>
<dbReference type="CDD" id="cd01029">
    <property type="entry name" value="TOPRIM_primases"/>
    <property type="match status" value="1"/>
</dbReference>
<comment type="similarity">
    <text evidence="9">Belongs to the archaeal DnaG primase family.</text>
</comment>
<evidence type="ECO:0000256" key="9">
    <source>
        <dbReference type="HAMAP-Rule" id="MF_00007"/>
    </source>
</evidence>
<gene>
    <name evidence="9" type="primary">dnaG</name>
    <name evidence="12" type="ORF">FTO68_08120</name>
</gene>